<dbReference type="EMBL" id="MU128911">
    <property type="protein sequence ID" value="KAF9520681.1"/>
    <property type="molecule type" value="Genomic_DNA"/>
</dbReference>
<reference evidence="1" key="1">
    <citation type="journal article" date="2020" name="Nat. Commun.">
        <title>Large-scale genome sequencing of mycorrhizal fungi provides insights into the early evolution of symbiotic traits.</title>
        <authorList>
            <person name="Miyauchi S."/>
            <person name="Kiss E."/>
            <person name="Kuo A."/>
            <person name="Drula E."/>
            <person name="Kohler A."/>
            <person name="Sanchez-Garcia M."/>
            <person name="Morin E."/>
            <person name="Andreopoulos B."/>
            <person name="Barry K.W."/>
            <person name="Bonito G."/>
            <person name="Buee M."/>
            <person name="Carver A."/>
            <person name="Chen C."/>
            <person name="Cichocki N."/>
            <person name="Clum A."/>
            <person name="Culley D."/>
            <person name="Crous P.W."/>
            <person name="Fauchery L."/>
            <person name="Girlanda M."/>
            <person name="Hayes R.D."/>
            <person name="Keri Z."/>
            <person name="LaButti K."/>
            <person name="Lipzen A."/>
            <person name="Lombard V."/>
            <person name="Magnuson J."/>
            <person name="Maillard F."/>
            <person name="Murat C."/>
            <person name="Nolan M."/>
            <person name="Ohm R.A."/>
            <person name="Pangilinan J."/>
            <person name="Pereira M.F."/>
            <person name="Perotto S."/>
            <person name="Peter M."/>
            <person name="Pfister S."/>
            <person name="Riley R."/>
            <person name="Sitrit Y."/>
            <person name="Stielow J.B."/>
            <person name="Szollosi G."/>
            <person name="Zifcakova L."/>
            <person name="Stursova M."/>
            <person name="Spatafora J.W."/>
            <person name="Tedersoo L."/>
            <person name="Vaario L.M."/>
            <person name="Yamada A."/>
            <person name="Yan M."/>
            <person name="Wang P."/>
            <person name="Xu J."/>
            <person name="Bruns T."/>
            <person name="Baldrian P."/>
            <person name="Vilgalys R."/>
            <person name="Dunand C."/>
            <person name="Henrissat B."/>
            <person name="Grigoriev I.V."/>
            <person name="Hibbett D."/>
            <person name="Nagy L.G."/>
            <person name="Martin F.M."/>
        </authorList>
    </citation>
    <scope>NUCLEOTIDE SEQUENCE</scope>
    <source>
        <strain evidence="1">UP504</strain>
    </source>
</reference>
<protein>
    <submittedName>
        <fullName evidence="1">Uncharacterized protein</fullName>
    </submittedName>
</protein>
<dbReference type="Proteomes" id="UP000886523">
    <property type="component" value="Unassembled WGS sequence"/>
</dbReference>
<dbReference type="AlphaFoldDB" id="A0A9P6BDA7"/>
<keyword evidence="2" id="KW-1185">Reference proteome</keyword>
<organism evidence="1 2">
    <name type="scientific">Hydnum rufescens UP504</name>
    <dbReference type="NCBI Taxonomy" id="1448309"/>
    <lineage>
        <taxon>Eukaryota</taxon>
        <taxon>Fungi</taxon>
        <taxon>Dikarya</taxon>
        <taxon>Basidiomycota</taxon>
        <taxon>Agaricomycotina</taxon>
        <taxon>Agaricomycetes</taxon>
        <taxon>Cantharellales</taxon>
        <taxon>Hydnaceae</taxon>
        <taxon>Hydnum</taxon>
    </lineage>
</organism>
<evidence type="ECO:0000313" key="2">
    <source>
        <dbReference type="Proteomes" id="UP000886523"/>
    </source>
</evidence>
<accession>A0A9P6BDA7</accession>
<gene>
    <name evidence="1" type="ORF">BS47DRAFT_1357474</name>
</gene>
<comment type="caution">
    <text evidence="1">The sequence shown here is derived from an EMBL/GenBank/DDBJ whole genome shotgun (WGS) entry which is preliminary data.</text>
</comment>
<evidence type="ECO:0000313" key="1">
    <source>
        <dbReference type="EMBL" id="KAF9520681.1"/>
    </source>
</evidence>
<sequence length="132" mass="15168">MVLPPSHRLQVPIRTDNQDTTGGGLLGMYGTKPEWNFKFGDWIQDSTYSHLRTLCPGIELSIRKYWSTEDYFGRSQRRSQAMTKDILSDEGWHYGIAFSLIQEGMLLHHCICGQRKYGPRRGIGDNKTNDES</sequence>
<name>A0A9P6BDA7_9AGAM</name>
<proteinExistence type="predicted"/>